<evidence type="ECO:0000313" key="2">
    <source>
        <dbReference type="EnsemblMetazoa" id="AFAF003303-PA"/>
    </source>
</evidence>
<feature type="transmembrane region" description="Helical" evidence="1">
    <location>
        <begin position="21"/>
        <end position="41"/>
    </location>
</feature>
<organism evidence="2 3">
    <name type="scientific">Anopheles farauti</name>
    <dbReference type="NCBI Taxonomy" id="69004"/>
    <lineage>
        <taxon>Eukaryota</taxon>
        <taxon>Metazoa</taxon>
        <taxon>Ecdysozoa</taxon>
        <taxon>Arthropoda</taxon>
        <taxon>Hexapoda</taxon>
        <taxon>Insecta</taxon>
        <taxon>Pterygota</taxon>
        <taxon>Neoptera</taxon>
        <taxon>Endopterygota</taxon>
        <taxon>Diptera</taxon>
        <taxon>Nematocera</taxon>
        <taxon>Culicoidea</taxon>
        <taxon>Culicidae</taxon>
        <taxon>Anophelinae</taxon>
        <taxon>Anopheles</taxon>
    </lineage>
</organism>
<evidence type="ECO:0000313" key="3">
    <source>
        <dbReference type="Proteomes" id="UP000075886"/>
    </source>
</evidence>
<sequence>MCLHSSFTPAFLRTQPTNPTITMKSFIALFVVLAIAAVYGAEESKVTEKRGIYGGLGYGYNGYPGLAGHGYYGGLGGYGGYGHGLGYGSSLGYYGSYPGYYGSHAGYLGGYSAGYAGYPYGGLGYGLH</sequence>
<proteinExistence type="predicted"/>
<dbReference type="STRING" id="69004.A0A182Q576"/>
<keyword evidence="1" id="KW-1133">Transmembrane helix</keyword>
<dbReference type="EnsemblMetazoa" id="AFAF003303-RA">
    <property type="protein sequence ID" value="AFAF003303-PA"/>
    <property type="gene ID" value="AFAF003303"/>
</dbReference>
<name>A0A182Q576_9DIPT</name>
<keyword evidence="1" id="KW-0812">Transmembrane</keyword>
<accession>A0A182Q576</accession>
<protein>
    <submittedName>
        <fullName evidence="2">Uncharacterized protein</fullName>
    </submittedName>
</protein>
<dbReference type="AlphaFoldDB" id="A0A182Q576"/>
<keyword evidence="1" id="KW-0472">Membrane</keyword>
<keyword evidence="3" id="KW-1185">Reference proteome</keyword>
<dbReference type="EMBL" id="AXCN02000314">
    <property type="status" value="NOT_ANNOTATED_CDS"/>
    <property type="molecule type" value="Genomic_DNA"/>
</dbReference>
<dbReference type="Proteomes" id="UP000075886">
    <property type="component" value="Unassembled WGS sequence"/>
</dbReference>
<dbReference type="VEuPathDB" id="VectorBase:AFAF003303"/>
<reference evidence="3" key="1">
    <citation type="submission" date="2014-01" db="EMBL/GenBank/DDBJ databases">
        <title>The Genome Sequence of Anopheles farauti FAR1 (V2).</title>
        <authorList>
            <consortium name="The Broad Institute Genomics Platform"/>
            <person name="Neafsey D.E."/>
            <person name="Besansky N."/>
            <person name="Howell P."/>
            <person name="Walton C."/>
            <person name="Young S.K."/>
            <person name="Zeng Q."/>
            <person name="Gargeya S."/>
            <person name="Fitzgerald M."/>
            <person name="Haas B."/>
            <person name="Abouelleil A."/>
            <person name="Allen A.W."/>
            <person name="Alvarado L."/>
            <person name="Arachchi H.M."/>
            <person name="Berlin A.M."/>
            <person name="Chapman S.B."/>
            <person name="Gainer-Dewar J."/>
            <person name="Goldberg J."/>
            <person name="Griggs A."/>
            <person name="Gujja S."/>
            <person name="Hansen M."/>
            <person name="Howarth C."/>
            <person name="Imamovic A."/>
            <person name="Ireland A."/>
            <person name="Larimer J."/>
            <person name="McCowan C."/>
            <person name="Murphy C."/>
            <person name="Pearson M."/>
            <person name="Poon T.W."/>
            <person name="Priest M."/>
            <person name="Roberts A."/>
            <person name="Saif S."/>
            <person name="Shea T."/>
            <person name="Sisk P."/>
            <person name="Sykes S."/>
            <person name="Wortman J."/>
            <person name="Nusbaum C."/>
            <person name="Birren B."/>
        </authorList>
    </citation>
    <scope>NUCLEOTIDE SEQUENCE [LARGE SCALE GENOMIC DNA]</scope>
    <source>
        <strain evidence="3">FAR1</strain>
    </source>
</reference>
<reference evidence="2" key="2">
    <citation type="submission" date="2020-05" db="UniProtKB">
        <authorList>
            <consortium name="EnsemblMetazoa"/>
        </authorList>
    </citation>
    <scope>IDENTIFICATION</scope>
    <source>
        <strain evidence="2">FAR1</strain>
    </source>
</reference>
<evidence type="ECO:0000256" key="1">
    <source>
        <dbReference type="SAM" id="Phobius"/>
    </source>
</evidence>